<dbReference type="Proteomes" id="UP000487268">
    <property type="component" value="Unassembled WGS sequence"/>
</dbReference>
<evidence type="ECO:0000313" key="4">
    <source>
        <dbReference type="Proteomes" id="UP000487268"/>
    </source>
</evidence>
<dbReference type="AlphaFoldDB" id="A0A7K0C076"/>
<keyword evidence="4" id="KW-1185">Reference proteome</keyword>
<evidence type="ECO:0000256" key="2">
    <source>
        <dbReference type="SAM" id="Phobius"/>
    </source>
</evidence>
<dbReference type="OrthoDB" id="3530399at2"/>
<feature type="transmembrane region" description="Helical" evidence="2">
    <location>
        <begin position="40"/>
        <end position="61"/>
    </location>
</feature>
<comment type="caution">
    <text evidence="3">The sequence shown here is derived from an EMBL/GenBank/DDBJ whole genome shotgun (WGS) entry which is preliminary data.</text>
</comment>
<protein>
    <submittedName>
        <fullName evidence="3">Uncharacterized protein</fullName>
    </submittedName>
</protein>
<dbReference type="InterPro" id="IPR011044">
    <property type="entry name" value="Quino_amine_DH_bsu"/>
</dbReference>
<keyword evidence="2" id="KW-0812">Transmembrane</keyword>
<dbReference type="EMBL" id="WEGH01000003">
    <property type="protein sequence ID" value="MQY06837.1"/>
    <property type="molecule type" value="Genomic_DNA"/>
</dbReference>
<dbReference type="InterPro" id="IPR015943">
    <property type="entry name" value="WD40/YVTN_repeat-like_dom_sf"/>
</dbReference>
<feature type="region of interest" description="Disordered" evidence="1">
    <location>
        <begin position="16"/>
        <end position="35"/>
    </location>
</feature>
<dbReference type="Gene3D" id="2.130.10.10">
    <property type="entry name" value="YVTN repeat-like/Quinoprotein amine dehydrogenase"/>
    <property type="match status" value="1"/>
</dbReference>
<organism evidence="3 4">
    <name type="scientific">Actinomadura macrotermitis</name>
    <dbReference type="NCBI Taxonomy" id="2585200"/>
    <lineage>
        <taxon>Bacteria</taxon>
        <taxon>Bacillati</taxon>
        <taxon>Actinomycetota</taxon>
        <taxon>Actinomycetes</taxon>
        <taxon>Streptosporangiales</taxon>
        <taxon>Thermomonosporaceae</taxon>
        <taxon>Actinomadura</taxon>
    </lineage>
</organism>
<name>A0A7K0C076_9ACTN</name>
<reference evidence="3 4" key="1">
    <citation type="submission" date="2019-10" db="EMBL/GenBank/DDBJ databases">
        <title>Actinomadura rubteroloni sp. nov. and Actinomadura macrotermitis sp. nov., isolated from the gut of fungus growing-termite Macrotermes natalensis.</title>
        <authorList>
            <person name="Benndorf R."/>
            <person name="Martin K."/>
            <person name="Kuefner M."/>
            <person name="De Beer W."/>
            <person name="Kaster A.-K."/>
            <person name="Vollmers J."/>
            <person name="Poulsen M."/>
            <person name="Beemelmanns C."/>
        </authorList>
    </citation>
    <scope>NUCLEOTIDE SEQUENCE [LARGE SCALE GENOMIC DNA]</scope>
    <source>
        <strain evidence="3 4">RB68</strain>
    </source>
</reference>
<sequence length="405" mass="42503">MGGVEDRLRDALHATAATVEAREPSPLPASGPRHAPARRWAVPVFAVVSVLLMVAAILVVHRNLDTGPDRRLQRPPGMPGFIFASVPAAGAGKPSEVQVRESATGRLRGSAQAPAGTRFANVAAAGDGRAFFAVRQPAGSRSCRFVIERFEVDETGRIVRRRPVGGTFEGRSVGDVALAVTPDGRRLTYAADGCGLRAPGIVGVVDALSGAERRYPVGAGGASNLSLSADGRTLFFARRVETGAASGHIELRRAAVLPSGEIPSLLAGDGVIRRMPSAGRDVVVTAVPDGRTLFLVEMRAVAKQGGTRQPEGRVTGGSDGSLEVAAPDKSFEMSPVGDAFEVISAEDGRQTGMRRIFGTSMFGKPIIKFDVSGRYLLSDSGLVDLRENGPPRVVQGLHGVFDADW</sequence>
<evidence type="ECO:0000313" key="3">
    <source>
        <dbReference type="EMBL" id="MQY06837.1"/>
    </source>
</evidence>
<proteinExistence type="predicted"/>
<dbReference type="RefSeq" id="WP_153536319.1">
    <property type="nucleotide sequence ID" value="NZ_WEGH01000003.1"/>
</dbReference>
<dbReference type="SUPFAM" id="SSF50969">
    <property type="entry name" value="YVTN repeat-like/Quinoprotein amine dehydrogenase"/>
    <property type="match status" value="1"/>
</dbReference>
<evidence type="ECO:0000256" key="1">
    <source>
        <dbReference type="SAM" id="MobiDB-lite"/>
    </source>
</evidence>
<gene>
    <name evidence="3" type="ORF">ACRB68_49330</name>
</gene>
<keyword evidence="2" id="KW-1133">Transmembrane helix</keyword>
<accession>A0A7K0C076</accession>
<keyword evidence="2" id="KW-0472">Membrane</keyword>